<reference evidence="1 2" key="1">
    <citation type="submission" date="2018-04" db="EMBL/GenBank/DDBJ databases">
        <authorList>
            <person name="Zhang X."/>
            <person name="Yuan J."/>
            <person name="Li F."/>
            <person name="Xiang J."/>
        </authorList>
    </citation>
    <scope>NUCLEOTIDE SEQUENCE [LARGE SCALE GENOMIC DNA]</scope>
    <source>
        <tissue evidence="1">Muscle</tissue>
    </source>
</reference>
<dbReference type="AlphaFoldDB" id="A0A423TXY4"/>
<reference evidence="1 2" key="2">
    <citation type="submission" date="2019-01" db="EMBL/GenBank/DDBJ databases">
        <title>The decoding of complex shrimp genome reveals the adaptation for benthos swimmer, frequently molting mechanism and breeding impact on genome.</title>
        <authorList>
            <person name="Sun Y."/>
            <person name="Gao Y."/>
            <person name="Yu Y."/>
        </authorList>
    </citation>
    <scope>NUCLEOTIDE SEQUENCE [LARGE SCALE GENOMIC DNA]</scope>
    <source>
        <tissue evidence="1">Muscle</tissue>
    </source>
</reference>
<comment type="caution">
    <text evidence="1">The sequence shown here is derived from an EMBL/GenBank/DDBJ whole genome shotgun (WGS) entry which is preliminary data.</text>
</comment>
<proteinExistence type="predicted"/>
<dbReference type="GO" id="GO:0061909">
    <property type="term" value="P:autophagosome-lysosome fusion"/>
    <property type="evidence" value="ECO:0007669"/>
    <property type="project" value="TreeGrafter"/>
</dbReference>
<dbReference type="Proteomes" id="UP000283509">
    <property type="component" value="Unassembled WGS sequence"/>
</dbReference>
<name>A0A423TXY4_PENVA</name>
<gene>
    <name evidence="1" type="ORF">C7M84_025506</name>
</gene>
<dbReference type="OrthoDB" id="9979716at2759"/>
<evidence type="ECO:0000313" key="2">
    <source>
        <dbReference type="Proteomes" id="UP000283509"/>
    </source>
</evidence>
<dbReference type="STRING" id="6689.A0A423TXY4"/>
<evidence type="ECO:0000313" key="1">
    <source>
        <dbReference type="EMBL" id="ROT81324.1"/>
    </source>
</evidence>
<sequence length="245" mass="25227">MHVLELLMGRVTPVANVACSQYFFNPNSTDFTTFVSGNAGTIECPSTGRYKVTSGNNGDSDNKENLNVAASTSLASGESGVGGGGGGGDGGGVALTDLNMGDQNSRCAEASYKSLSFGCSNLDTLEIQTTCDREVYSCHGSWAEAGREYVVVTPTSRSSKGVRRLCLVLDHGVGVLSLASSTHSCSRDLTPGLHGHIAFNTTNDGGCHDVSPTNGSPAPLGSSPLSLAIAVMTSLLMSRGLVLLR</sequence>
<accession>A0A423TXY4</accession>
<dbReference type="EMBL" id="QCYY01000990">
    <property type="protein sequence ID" value="ROT81324.1"/>
    <property type="molecule type" value="Genomic_DNA"/>
</dbReference>
<organism evidence="1 2">
    <name type="scientific">Penaeus vannamei</name>
    <name type="common">Whiteleg shrimp</name>
    <name type="synonym">Litopenaeus vannamei</name>
    <dbReference type="NCBI Taxonomy" id="6689"/>
    <lineage>
        <taxon>Eukaryota</taxon>
        <taxon>Metazoa</taxon>
        <taxon>Ecdysozoa</taxon>
        <taxon>Arthropoda</taxon>
        <taxon>Crustacea</taxon>
        <taxon>Multicrustacea</taxon>
        <taxon>Malacostraca</taxon>
        <taxon>Eumalacostraca</taxon>
        <taxon>Eucarida</taxon>
        <taxon>Decapoda</taxon>
        <taxon>Dendrobranchiata</taxon>
        <taxon>Penaeoidea</taxon>
        <taxon>Penaeidae</taxon>
        <taxon>Penaeus</taxon>
    </lineage>
</organism>
<dbReference type="PANTHER" id="PTHR22255">
    <property type="entry name" value="LP06548P"/>
    <property type="match status" value="1"/>
</dbReference>
<keyword evidence="2" id="KW-1185">Reference proteome</keyword>
<protein>
    <submittedName>
        <fullName evidence="1">Uncharacterized protein</fullName>
    </submittedName>
</protein>
<dbReference type="PANTHER" id="PTHR22255:SF9">
    <property type="entry name" value="LP06548P"/>
    <property type="match status" value="1"/>
</dbReference>